<dbReference type="SUPFAM" id="SSF51905">
    <property type="entry name" value="FAD/NAD(P)-binding domain"/>
    <property type="match status" value="1"/>
</dbReference>
<organism evidence="2 3">
    <name type="scientific">Bacillus thuringiensis</name>
    <dbReference type="NCBI Taxonomy" id="1428"/>
    <lineage>
        <taxon>Bacteria</taxon>
        <taxon>Bacillati</taxon>
        <taxon>Bacillota</taxon>
        <taxon>Bacilli</taxon>
        <taxon>Bacillales</taxon>
        <taxon>Bacillaceae</taxon>
        <taxon>Bacillus</taxon>
        <taxon>Bacillus cereus group</taxon>
    </lineage>
</organism>
<dbReference type="RefSeq" id="WP_098222339.1">
    <property type="nucleotide sequence ID" value="NZ_NTVJ01000043.1"/>
</dbReference>
<protein>
    <recommendedName>
        <fullName evidence="1">FAD-dependent urate hydroxylase HpyO/Asp monooxygenase CreE-like FAD/NAD(P)-binding domain-containing protein</fullName>
    </recommendedName>
</protein>
<gene>
    <name evidence="2" type="ORF">CN495_04395</name>
</gene>
<sequence>MYRIAIIGCGGTGVSFIHNLVNSTMENNTEPLSVVLFEKSNNLGPGLPYKQDMFSVRLNQSIDDMSIAYNNPDHFRNWLRNNKSYFPFLCEEYIPRKIYGQYLKENLQNDINRSQGQIHFSSVHEEALEIIEKQGYIVKTQNNNYEFDMVLLFTGHFHSKDPYHLEESPCYIENPYPLIQKLTQVKNNQKIAIIGSGLTAIDIAVSLEQLNHYGEIHMISHSGLLPSVRHQTKPYKPIVCRKEVLENTKTLSVNNLTQMFEKEFALNGLNWNEIIFNNPDKEDYTSFKNKIDRCRRGDTLWFDIIVELYNILDYAWMKMNDEEKIRFNRDILRFLRLKRSSIPLINAKIIGNMLQNNLQVKKGLESMTSLSNSVIGEFNSGEKANYDWVFNASGLSRNIDDYNSKILHNLITKGLAVKEPAGGIKVDYNTGCLIDTYGGQNPYLRAIGYMTCGTYFNSNHMRFLSQMTGQIAQDIANNYLIRKKDSGARTNA</sequence>
<dbReference type="AlphaFoldDB" id="A0ABD6SIU4"/>
<evidence type="ECO:0000313" key="3">
    <source>
        <dbReference type="Proteomes" id="UP000219897"/>
    </source>
</evidence>
<feature type="domain" description="FAD-dependent urate hydroxylase HpyO/Asp monooxygenase CreE-like FAD/NAD(P)-binding" evidence="1">
    <location>
        <begin position="5"/>
        <end position="157"/>
    </location>
</feature>
<dbReference type="Proteomes" id="UP000219897">
    <property type="component" value="Unassembled WGS sequence"/>
</dbReference>
<proteinExistence type="predicted"/>
<dbReference type="Pfam" id="PF13454">
    <property type="entry name" value="NAD_binding_9"/>
    <property type="match status" value="1"/>
</dbReference>
<reference evidence="2 3" key="1">
    <citation type="submission" date="2017-09" db="EMBL/GenBank/DDBJ databases">
        <title>Large-scale bioinformatics analysis of Bacillus genomes uncovers conserved roles of natural products in bacterial physiology.</title>
        <authorList>
            <consortium name="Agbiome Team Llc"/>
            <person name="Bleich R.M."/>
            <person name="Kirk G.J."/>
            <person name="Santa Maria K.C."/>
            <person name="Allen S.E."/>
            <person name="Farag S."/>
            <person name="Shank E.A."/>
            <person name="Bowers A."/>
        </authorList>
    </citation>
    <scope>NUCLEOTIDE SEQUENCE [LARGE SCALE GENOMIC DNA]</scope>
    <source>
        <strain evidence="2 3">AFS005140</strain>
    </source>
</reference>
<name>A0ABD6SIU4_BACTU</name>
<dbReference type="Gene3D" id="3.50.50.60">
    <property type="entry name" value="FAD/NAD(P)-binding domain"/>
    <property type="match status" value="1"/>
</dbReference>
<dbReference type="InterPro" id="IPR036188">
    <property type="entry name" value="FAD/NAD-bd_sf"/>
</dbReference>
<dbReference type="InterPro" id="IPR038732">
    <property type="entry name" value="HpyO/CreE_NAD-binding"/>
</dbReference>
<evidence type="ECO:0000259" key="1">
    <source>
        <dbReference type="Pfam" id="PF13454"/>
    </source>
</evidence>
<dbReference type="EMBL" id="NTYF01000012">
    <property type="protein sequence ID" value="PER57472.1"/>
    <property type="molecule type" value="Genomic_DNA"/>
</dbReference>
<accession>A0ABD6SIU4</accession>
<dbReference type="PANTHER" id="PTHR40254">
    <property type="entry name" value="BLR0577 PROTEIN"/>
    <property type="match status" value="1"/>
</dbReference>
<comment type="caution">
    <text evidence="2">The sequence shown here is derived from an EMBL/GenBank/DDBJ whole genome shotgun (WGS) entry which is preliminary data.</text>
</comment>
<dbReference type="InterPro" id="IPR052189">
    <property type="entry name" value="L-asp_N-monooxygenase_NS-form"/>
</dbReference>
<dbReference type="PANTHER" id="PTHR40254:SF1">
    <property type="entry name" value="BLR0577 PROTEIN"/>
    <property type="match status" value="1"/>
</dbReference>
<evidence type="ECO:0000313" key="2">
    <source>
        <dbReference type="EMBL" id="PER57472.1"/>
    </source>
</evidence>